<organism evidence="2 3">
    <name type="scientific">Hypholoma sublateritium (strain FD-334 SS-4)</name>
    <dbReference type="NCBI Taxonomy" id="945553"/>
    <lineage>
        <taxon>Eukaryota</taxon>
        <taxon>Fungi</taxon>
        <taxon>Dikarya</taxon>
        <taxon>Basidiomycota</taxon>
        <taxon>Agaricomycotina</taxon>
        <taxon>Agaricomycetes</taxon>
        <taxon>Agaricomycetidae</taxon>
        <taxon>Agaricales</taxon>
        <taxon>Agaricineae</taxon>
        <taxon>Strophariaceae</taxon>
        <taxon>Hypholoma</taxon>
    </lineage>
</organism>
<dbReference type="InterPro" id="IPR000182">
    <property type="entry name" value="GNAT_dom"/>
</dbReference>
<evidence type="ECO:0000313" key="2">
    <source>
        <dbReference type="EMBL" id="KJA16295.1"/>
    </source>
</evidence>
<dbReference type="SUPFAM" id="SSF55729">
    <property type="entry name" value="Acyl-CoA N-acyltransferases (Nat)"/>
    <property type="match status" value="1"/>
</dbReference>
<keyword evidence="3" id="KW-1185">Reference proteome</keyword>
<gene>
    <name evidence="2" type="ORF">HYPSUDRAFT_47499</name>
</gene>
<dbReference type="OMA" id="WCDARES"/>
<evidence type="ECO:0000259" key="1">
    <source>
        <dbReference type="PROSITE" id="PS51186"/>
    </source>
</evidence>
<dbReference type="GO" id="GO:0016747">
    <property type="term" value="F:acyltransferase activity, transferring groups other than amino-acyl groups"/>
    <property type="evidence" value="ECO:0007669"/>
    <property type="project" value="InterPro"/>
</dbReference>
<sequence length="187" mass="21163">MPHIEDNGQDVLILKISSQNTVDLRHSVLWPDMPREHVVLPEDAHGMHYGAFLPRTNQPVAVISLFRAPIPIGVLAERQTSPDGSYPPMVGEDTVRFRKFACNPQYQGRGIGTQLLRYALSMARSELGVTIAWCDARRATQEWYAKRGFVPFGDTFFKGPVEYVRMKLDLDASVDVPRKPRTRVEDV</sequence>
<accession>A0A0D2P7D6</accession>
<evidence type="ECO:0000313" key="3">
    <source>
        <dbReference type="Proteomes" id="UP000054270"/>
    </source>
</evidence>
<dbReference type="Pfam" id="PF13508">
    <property type="entry name" value="Acetyltransf_7"/>
    <property type="match status" value="1"/>
</dbReference>
<name>A0A0D2P7D6_HYPSF</name>
<dbReference type="Gene3D" id="3.40.630.30">
    <property type="match status" value="1"/>
</dbReference>
<reference evidence="3" key="1">
    <citation type="submission" date="2014-04" db="EMBL/GenBank/DDBJ databases">
        <title>Evolutionary Origins and Diversification of the Mycorrhizal Mutualists.</title>
        <authorList>
            <consortium name="DOE Joint Genome Institute"/>
            <consortium name="Mycorrhizal Genomics Consortium"/>
            <person name="Kohler A."/>
            <person name="Kuo A."/>
            <person name="Nagy L.G."/>
            <person name="Floudas D."/>
            <person name="Copeland A."/>
            <person name="Barry K.W."/>
            <person name="Cichocki N."/>
            <person name="Veneault-Fourrey C."/>
            <person name="LaButti K."/>
            <person name="Lindquist E.A."/>
            <person name="Lipzen A."/>
            <person name="Lundell T."/>
            <person name="Morin E."/>
            <person name="Murat C."/>
            <person name="Riley R."/>
            <person name="Ohm R."/>
            <person name="Sun H."/>
            <person name="Tunlid A."/>
            <person name="Henrissat B."/>
            <person name="Grigoriev I.V."/>
            <person name="Hibbett D.S."/>
            <person name="Martin F."/>
        </authorList>
    </citation>
    <scope>NUCLEOTIDE SEQUENCE [LARGE SCALE GENOMIC DNA]</scope>
    <source>
        <strain evidence="3">FD-334 SS-4</strain>
    </source>
</reference>
<feature type="domain" description="N-acetyltransferase" evidence="1">
    <location>
        <begin position="34"/>
        <end position="171"/>
    </location>
</feature>
<dbReference type="EMBL" id="KN817624">
    <property type="protein sequence ID" value="KJA16295.1"/>
    <property type="molecule type" value="Genomic_DNA"/>
</dbReference>
<proteinExistence type="predicted"/>
<dbReference type="AlphaFoldDB" id="A0A0D2P7D6"/>
<dbReference type="InterPro" id="IPR016181">
    <property type="entry name" value="Acyl_CoA_acyltransferase"/>
</dbReference>
<dbReference type="CDD" id="cd04301">
    <property type="entry name" value="NAT_SF"/>
    <property type="match status" value="1"/>
</dbReference>
<dbReference type="PROSITE" id="PS51186">
    <property type="entry name" value="GNAT"/>
    <property type="match status" value="1"/>
</dbReference>
<dbReference type="OrthoDB" id="410198at2759"/>
<dbReference type="Proteomes" id="UP000054270">
    <property type="component" value="Unassembled WGS sequence"/>
</dbReference>
<protein>
    <recommendedName>
        <fullName evidence="1">N-acetyltransferase domain-containing protein</fullName>
    </recommendedName>
</protein>